<proteinExistence type="predicted"/>
<organism evidence="1">
    <name type="scientific">marine sediment metagenome</name>
    <dbReference type="NCBI Taxonomy" id="412755"/>
    <lineage>
        <taxon>unclassified sequences</taxon>
        <taxon>metagenomes</taxon>
        <taxon>ecological metagenomes</taxon>
    </lineage>
</organism>
<sequence>VTEDASLVIPCGNTGEFYSLTENEWHKVIITTKDAVGERLVIVAGIGHSLKTAMDQINHAEEMGLDGVMVMYPQHVFSSEDGLLNYYRELLRAAKEIGVVLYKKGPLLSDNVLQKLFKYENLVAVKYAFGRIVDFSRTVHNLGKPVIWSCGTAERFAPFYWLAGAEALTTGLGNFAPRISQSMYDALANGDYEGAMKIQKIITPLEELREGRGKANNVPVVKAVMDHLGLVGGNCR</sequence>
<feature type="non-terminal residue" evidence="1">
    <location>
        <position position="1"/>
    </location>
</feature>
<dbReference type="GO" id="GO:0008840">
    <property type="term" value="F:4-hydroxy-tetrahydrodipicolinate synthase activity"/>
    <property type="evidence" value="ECO:0007669"/>
    <property type="project" value="TreeGrafter"/>
</dbReference>
<accession>X0Y9K5</accession>
<dbReference type="PANTHER" id="PTHR12128">
    <property type="entry name" value="DIHYDRODIPICOLINATE SYNTHASE"/>
    <property type="match status" value="1"/>
</dbReference>
<dbReference type="Pfam" id="PF00701">
    <property type="entry name" value="DHDPS"/>
    <property type="match status" value="1"/>
</dbReference>
<name>X0Y9K5_9ZZZZ</name>
<comment type="caution">
    <text evidence="1">The sequence shown here is derived from an EMBL/GenBank/DDBJ whole genome shotgun (WGS) entry which is preliminary data.</text>
</comment>
<dbReference type="PANTHER" id="PTHR12128:SF19">
    <property type="entry name" value="5-DEHYDRO-4-DEOXYGLUCARATE DEHYDRATASE 2-RELATED"/>
    <property type="match status" value="1"/>
</dbReference>
<evidence type="ECO:0008006" key="2">
    <source>
        <dbReference type="Google" id="ProtNLM"/>
    </source>
</evidence>
<dbReference type="CDD" id="cd00408">
    <property type="entry name" value="DHDPS-like"/>
    <property type="match status" value="1"/>
</dbReference>
<reference evidence="1" key="1">
    <citation type="journal article" date="2014" name="Front. Microbiol.">
        <title>High frequency of phylogenetically diverse reductive dehalogenase-homologous genes in deep subseafloor sedimentary metagenomes.</title>
        <authorList>
            <person name="Kawai M."/>
            <person name="Futagami T."/>
            <person name="Toyoda A."/>
            <person name="Takaki Y."/>
            <person name="Nishi S."/>
            <person name="Hori S."/>
            <person name="Arai W."/>
            <person name="Tsubouchi T."/>
            <person name="Morono Y."/>
            <person name="Uchiyama I."/>
            <person name="Ito T."/>
            <person name="Fujiyama A."/>
            <person name="Inagaki F."/>
            <person name="Takami H."/>
        </authorList>
    </citation>
    <scope>NUCLEOTIDE SEQUENCE</scope>
    <source>
        <strain evidence="1">Expedition CK06-06</strain>
    </source>
</reference>
<dbReference type="Gene3D" id="3.20.20.70">
    <property type="entry name" value="Aldolase class I"/>
    <property type="match status" value="1"/>
</dbReference>
<dbReference type="SMART" id="SM01130">
    <property type="entry name" value="DHDPS"/>
    <property type="match status" value="1"/>
</dbReference>
<evidence type="ECO:0000313" key="1">
    <source>
        <dbReference type="EMBL" id="GAG43962.1"/>
    </source>
</evidence>
<dbReference type="InterPro" id="IPR002220">
    <property type="entry name" value="DapA-like"/>
</dbReference>
<dbReference type="InterPro" id="IPR013785">
    <property type="entry name" value="Aldolase_TIM"/>
</dbReference>
<dbReference type="SUPFAM" id="SSF51569">
    <property type="entry name" value="Aldolase"/>
    <property type="match status" value="1"/>
</dbReference>
<dbReference type="EMBL" id="BARS01051288">
    <property type="protein sequence ID" value="GAG43962.1"/>
    <property type="molecule type" value="Genomic_DNA"/>
</dbReference>
<gene>
    <name evidence="1" type="ORF">S01H1_76426</name>
</gene>
<feature type="non-terminal residue" evidence="1">
    <location>
        <position position="236"/>
    </location>
</feature>
<protein>
    <recommendedName>
        <fullName evidence="2">Dihydrodipicolinate synthase family protein</fullName>
    </recommendedName>
</protein>
<dbReference type="AlphaFoldDB" id="X0Y9K5"/>